<dbReference type="InterPro" id="IPR050553">
    <property type="entry name" value="Thioredoxin_ResA/DsbE_sf"/>
</dbReference>
<dbReference type="EMBL" id="JBHSAT010000023">
    <property type="protein sequence ID" value="MFC3878328.1"/>
    <property type="molecule type" value="Genomic_DNA"/>
</dbReference>
<evidence type="ECO:0000313" key="3">
    <source>
        <dbReference type="EMBL" id="MFC3878328.1"/>
    </source>
</evidence>
<dbReference type="CDD" id="cd02966">
    <property type="entry name" value="TlpA_like_family"/>
    <property type="match status" value="1"/>
</dbReference>
<reference evidence="4" key="1">
    <citation type="journal article" date="2019" name="Int. J. Syst. Evol. Microbiol.">
        <title>The Global Catalogue of Microorganisms (GCM) 10K type strain sequencing project: providing services to taxonomists for standard genome sequencing and annotation.</title>
        <authorList>
            <consortium name="The Broad Institute Genomics Platform"/>
            <consortium name="The Broad Institute Genome Sequencing Center for Infectious Disease"/>
            <person name="Wu L."/>
            <person name="Ma J."/>
        </authorList>
    </citation>
    <scope>NUCLEOTIDE SEQUENCE [LARGE SCALE GENOMIC DNA]</scope>
    <source>
        <strain evidence="4">CECT 8979</strain>
    </source>
</reference>
<name>A0ABV8AKC2_9FLAO</name>
<dbReference type="Proteomes" id="UP001595812">
    <property type="component" value="Unassembled WGS sequence"/>
</dbReference>
<dbReference type="InterPro" id="IPR036249">
    <property type="entry name" value="Thioredoxin-like_sf"/>
</dbReference>
<dbReference type="SUPFAM" id="SSF52833">
    <property type="entry name" value="Thioredoxin-like"/>
    <property type="match status" value="1"/>
</dbReference>
<feature type="signal peptide" evidence="1">
    <location>
        <begin position="1"/>
        <end position="24"/>
    </location>
</feature>
<proteinExistence type="predicted"/>
<evidence type="ECO:0000256" key="1">
    <source>
        <dbReference type="SAM" id="SignalP"/>
    </source>
</evidence>
<keyword evidence="1" id="KW-0732">Signal</keyword>
<comment type="caution">
    <text evidence="3">The sequence shown here is derived from an EMBL/GenBank/DDBJ whole genome shotgun (WGS) entry which is preliminary data.</text>
</comment>
<gene>
    <name evidence="3" type="ORF">ACFOSX_13895</name>
</gene>
<accession>A0ABV8AKC2</accession>
<sequence>MIVNTLKSVLLVLMVMGFTHNAVGQINVSEFMQASKIASADDNKLYYVDFWATWCGPCIHAKKYLSSIQRQVPNDFYIISLSEENPVTVERFLEKRPSDLAVAIDNYGETFKKYKVRALPNGMLFNANGKKLWEGSPGDLTVNLINRYLRQERTRSSLNEFVNIIEEVASEDISDYIPTKDLEIKPIPAGAFDLQVEDANNYLKVKGDLKAIVGYLAKIYKNQIDIDAKANTNYEVIFKKPLNPSENLALKFIKELGYGVERSMKKGEVLTLDLKEPRFWDINQINWGAQSGKFLVGDSEIEADNATLKAMAYQLAFVLDVPVIINNEDERSFQNHDWRIHYKFFELMKADLSDSFGIEVEKKMGDYPVYRITKKAP</sequence>
<dbReference type="InterPro" id="IPR013766">
    <property type="entry name" value="Thioredoxin_domain"/>
</dbReference>
<protein>
    <submittedName>
        <fullName evidence="3">TlpA family protein disulfide reductase</fullName>
    </submittedName>
</protein>
<feature type="chain" id="PRO_5046005855" evidence="1">
    <location>
        <begin position="25"/>
        <end position="377"/>
    </location>
</feature>
<evidence type="ECO:0000259" key="2">
    <source>
        <dbReference type="PROSITE" id="PS51352"/>
    </source>
</evidence>
<dbReference type="PANTHER" id="PTHR42852:SF13">
    <property type="entry name" value="PROTEIN DIPZ"/>
    <property type="match status" value="1"/>
</dbReference>
<dbReference type="Pfam" id="PF08534">
    <property type="entry name" value="Redoxin"/>
    <property type="match status" value="1"/>
</dbReference>
<organism evidence="3 4">
    <name type="scientific">Winogradskyella maritima</name>
    <dbReference type="NCBI Taxonomy" id="1517766"/>
    <lineage>
        <taxon>Bacteria</taxon>
        <taxon>Pseudomonadati</taxon>
        <taxon>Bacteroidota</taxon>
        <taxon>Flavobacteriia</taxon>
        <taxon>Flavobacteriales</taxon>
        <taxon>Flavobacteriaceae</taxon>
        <taxon>Winogradskyella</taxon>
    </lineage>
</organism>
<dbReference type="InterPro" id="IPR013740">
    <property type="entry name" value="Redoxin"/>
</dbReference>
<dbReference type="PANTHER" id="PTHR42852">
    <property type="entry name" value="THIOL:DISULFIDE INTERCHANGE PROTEIN DSBE"/>
    <property type="match status" value="1"/>
</dbReference>
<feature type="domain" description="Thioredoxin" evidence="2">
    <location>
        <begin position="9"/>
        <end position="154"/>
    </location>
</feature>
<dbReference type="RefSeq" id="WP_386102474.1">
    <property type="nucleotide sequence ID" value="NZ_JBHSAT010000023.1"/>
</dbReference>
<dbReference type="PROSITE" id="PS51352">
    <property type="entry name" value="THIOREDOXIN_2"/>
    <property type="match status" value="1"/>
</dbReference>
<dbReference type="Gene3D" id="3.40.30.10">
    <property type="entry name" value="Glutaredoxin"/>
    <property type="match status" value="1"/>
</dbReference>
<evidence type="ECO:0000313" key="4">
    <source>
        <dbReference type="Proteomes" id="UP001595812"/>
    </source>
</evidence>
<keyword evidence="4" id="KW-1185">Reference proteome</keyword>